<protein>
    <submittedName>
        <fullName evidence="1">Uncharacterized protein</fullName>
    </submittedName>
</protein>
<name>A0ABR8Q227_9CLOT</name>
<organism evidence="1 2">
    <name type="scientific">Clostridium gallinarum</name>
    <dbReference type="NCBI Taxonomy" id="2762246"/>
    <lineage>
        <taxon>Bacteria</taxon>
        <taxon>Bacillati</taxon>
        <taxon>Bacillota</taxon>
        <taxon>Clostridia</taxon>
        <taxon>Eubacteriales</taxon>
        <taxon>Clostridiaceae</taxon>
        <taxon>Clostridium</taxon>
    </lineage>
</organism>
<accession>A0ABR8Q227</accession>
<sequence length="166" mass="19451">MGKITKIDEIIQKIQNGVSRNNLENEYNKGTVTKAYNKFQETQGLSSDKKENQVKNILQNLFASIDESEEYEINIIISKKTTNKIKSTKEKKKLDIIENPFEIYNALGRDEYLNKLIKTKRDDLEKIIKKYFSLNKKEKSKYTIKKLADYIVSEVERNLNIGECFK</sequence>
<gene>
    <name evidence="1" type="ORF">H9660_04840</name>
</gene>
<proteinExistence type="predicted"/>
<reference evidence="1 2" key="1">
    <citation type="submission" date="2020-08" db="EMBL/GenBank/DDBJ databases">
        <title>A Genomic Blueprint of the Chicken Gut Microbiome.</title>
        <authorList>
            <person name="Gilroy R."/>
            <person name="Ravi A."/>
            <person name="Getino M."/>
            <person name="Pursley I."/>
            <person name="Horton D.L."/>
            <person name="Alikhan N.-F."/>
            <person name="Baker D."/>
            <person name="Gharbi K."/>
            <person name="Hall N."/>
            <person name="Watson M."/>
            <person name="Adriaenssens E.M."/>
            <person name="Foster-Nyarko E."/>
            <person name="Jarju S."/>
            <person name="Secka A."/>
            <person name="Antonio M."/>
            <person name="Oren A."/>
            <person name="Chaudhuri R."/>
            <person name="La Ragione R.M."/>
            <person name="Hildebrand F."/>
            <person name="Pallen M.J."/>
        </authorList>
    </citation>
    <scope>NUCLEOTIDE SEQUENCE [LARGE SCALE GENOMIC DNA]</scope>
    <source>
        <strain evidence="1 2">Sa3CUN1</strain>
    </source>
</reference>
<evidence type="ECO:0000313" key="1">
    <source>
        <dbReference type="EMBL" id="MBD7914465.1"/>
    </source>
</evidence>
<comment type="caution">
    <text evidence="1">The sequence shown here is derived from an EMBL/GenBank/DDBJ whole genome shotgun (WGS) entry which is preliminary data.</text>
</comment>
<dbReference type="EMBL" id="JACSQZ010000011">
    <property type="protein sequence ID" value="MBD7914465.1"/>
    <property type="molecule type" value="Genomic_DNA"/>
</dbReference>
<keyword evidence="2" id="KW-1185">Reference proteome</keyword>
<evidence type="ECO:0000313" key="2">
    <source>
        <dbReference type="Proteomes" id="UP000640335"/>
    </source>
</evidence>
<dbReference type="RefSeq" id="WP_191749089.1">
    <property type="nucleotide sequence ID" value="NZ_JACSQZ010000011.1"/>
</dbReference>
<dbReference type="Proteomes" id="UP000640335">
    <property type="component" value="Unassembled WGS sequence"/>
</dbReference>